<organism evidence="2 3">
    <name type="scientific">Carnegiea gigantea</name>
    <dbReference type="NCBI Taxonomy" id="171969"/>
    <lineage>
        <taxon>Eukaryota</taxon>
        <taxon>Viridiplantae</taxon>
        <taxon>Streptophyta</taxon>
        <taxon>Embryophyta</taxon>
        <taxon>Tracheophyta</taxon>
        <taxon>Spermatophyta</taxon>
        <taxon>Magnoliopsida</taxon>
        <taxon>eudicotyledons</taxon>
        <taxon>Gunneridae</taxon>
        <taxon>Pentapetalae</taxon>
        <taxon>Caryophyllales</taxon>
        <taxon>Cactineae</taxon>
        <taxon>Cactaceae</taxon>
        <taxon>Cactoideae</taxon>
        <taxon>Echinocereeae</taxon>
        <taxon>Carnegiea</taxon>
    </lineage>
</organism>
<reference evidence="2" key="1">
    <citation type="submission" date="2022-04" db="EMBL/GenBank/DDBJ databases">
        <title>Carnegiea gigantea Genome sequencing and assembly v2.</title>
        <authorList>
            <person name="Copetti D."/>
            <person name="Sanderson M.J."/>
            <person name="Burquez A."/>
            <person name="Wojciechowski M.F."/>
        </authorList>
    </citation>
    <scope>NUCLEOTIDE SEQUENCE</scope>
    <source>
        <strain evidence="2">SGP5-SGP5p</strain>
        <tissue evidence="2">Aerial part</tissue>
    </source>
</reference>
<keyword evidence="3" id="KW-1185">Reference proteome</keyword>
<evidence type="ECO:0000313" key="3">
    <source>
        <dbReference type="Proteomes" id="UP001153076"/>
    </source>
</evidence>
<accession>A0A9Q1GXR7</accession>
<evidence type="ECO:0000313" key="2">
    <source>
        <dbReference type="EMBL" id="KAJ8427454.1"/>
    </source>
</evidence>
<sequence length="296" mass="32767">MRNVKGFAVGGSIYWSTEKIVQACNLGNCGRRHYCFSGEESEIEGERVKEKRAEFEEEKVGCERRRGPSLKRQKGRPKRGQEAEGKTELLAATTEDTGAPSSTYFGDGGGWKLVMGRKGNWFLALTNIGSGSTEGKAFEVNLRCGVGAVVDNGDLCGWERVLLSSKEGNNVKTQTDRGGSVGIPGVLLSSKEDNNVKTQTDRGRGVGIPGPAEDEHHRHSATVVVVVTYSRNGWRWYCCERLWWREGEAAGIEEVRRMVTEISGNELSEQKVWFSLKYDQGLVMALEGDADVRMFF</sequence>
<gene>
    <name evidence="2" type="ORF">Cgig2_033084</name>
</gene>
<dbReference type="AlphaFoldDB" id="A0A9Q1GXR7"/>
<feature type="compositionally biased region" description="Basic residues" evidence="1">
    <location>
        <begin position="67"/>
        <end position="78"/>
    </location>
</feature>
<feature type="region of interest" description="Disordered" evidence="1">
    <location>
        <begin position="64"/>
        <end position="86"/>
    </location>
</feature>
<protein>
    <submittedName>
        <fullName evidence="2">Uncharacterized protein</fullName>
    </submittedName>
</protein>
<dbReference type="Proteomes" id="UP001153076">
    <property type="component" value="Unassembled WGS sequence"/>
</dbReference>
<comment type="caution">
    <text evidence="2">The sequence shown here is derived from an EMBL/GenBank/DDBJ whole genome shotgun (WGS) entry which is preliminary data.</text>
</comment>
<dbReference type="EMBL" id="JAKOGI010001141">
    <property type="protein sequence ID" value="KAJ8427454.1"/>
    <property type="molecule type" value="Genomic_DNA"/>
</dbReference>
<name>A0A9Q1GXR7_9CARY</name>
<proteinExistence type="predicted"/>
<evidence type="ECO:0000256" key="1">
    <source>
        <dbReference type="SAM" id="MobiDB-lite"/>
    </source>
</evidence>